<dbReference type="NCBIfam" id="NF004363">
    <property type="entry name" value="PRK05738.2-4"/>
    <property type="match status" value="1"/>
</dbReference>
<dbReference type="GO" id="GO:0019843">
    <property type="term" value="F:rRNA binding"/>
    <property type="evidence" value="ECO:0007669"/>
    <property type="project" value="UniProtKB-UniRule"/>
</dbReference>
<organism evidence="7 8">
    <name type="scientific">Buchnera aphidicola</name>
    <name type="common">Muscaphis stroyani</name>
    <dbReference type="NCBI Taxonomy" id="1241869"/>
    <lineage>
        <taxon>Bacteria</taxon>
        <taxon>Pseudomonadati</taxon>
        <taxon>Pseudomonadota</taxon>
        <taxon>Gammaproteobacteria</taxon>
        <taxon>Enterobacterales</taxon>
        <taxon>Erwiniaceae</taxon>
        <taxon>Buchnera</taxon>
    </lineage>
</organism>
<evidence type="ECO:0000313" key="8">
    <source>
        <dbReference type="Proteomes" id="UP000298673"/>
    </source>
</evidence>
<dbReference type="FunFam" id="3.30.70.330:FF:000001">
    <property type="entry name" value="50S ribosomal protein L23"/>
    <property type="match status" value="1"/>
</dbReference>
<dbReference type="Gene3D" id="3.30.70.330">
    <property type="match status" value="1"/>
</dbReference>
<keyword evidence="3 6" id="KW-0694">RNA-binding</keyword>
<comment type="subunit">
    <text evidence="6">Part of the 50S ribosomal subunit. Contacts protein L29, and trigger factor when it is bound to the ribosome.</text>
</comment>
<dbReference type="GO" id="GO:0006412">
    <property type="term" value="P:translation"/>
    <property type="evidence" value="ECO:0007669"/>
    <property type="project" value="UniProtKB-UniRule"/>
</dbReference>
<dbReference type="EMBL" id="CP034861">
    <property type="protein sequence ID" value="QCI24554.1"/>
    <property type="molecule type" value="Genomic_DNA"/>
</dbReference>
<comment type="similarity">
    <text evidence="1 6">Belongs to the universal ribosomal protein uL23 family.</text>
</comment>
<dbReference type="InterPro" id="IPR012678">
    <property type="entry name" value="Ribosomal_uL23/eL15/eS24_sf"/>
</dbReference>
<accession>A0A4D6YFB6</accession>
<dbReference type="OrthoDB" id="9793353at2"/>
<dbReference type="InterPro" id="IPR012677">
    <property type="entry name" value="Nucleotide-bd_a/b_plait_sf"/>
</dbReference>
<protein>
    <recommendedName>
        <fullName evidence="6">Large ribosomal subunit protein uL23</fullName>
    </recommendedName>
</protein>
<dbReference type="NCBIfam" id="NF004359">
    <property type="entry name" value="PRK05738.1-3"/>
    <property type="match status" value="1"/>
</dbReference>
<dbReference type="SUPFAM" id="SSF54189">
    <property type="entry name" value="Ribosomal proteins S24e, L23 and L15e"/>
    <property type="match status" value="1"/>
</dbReference>
<reference evidence="7 8" key="2">
    <citation type="submission" date="2019-05" db="EMBL/GenBank/DDBJ databases">
        <title>Genome evolution of the obligate endosymbiont Buchnera aphidicola.</title>
        <authorList>
            <person name="Moran N.A."/>
        </authorList>
    </citation>
    <scope>NUCLEOTIDE SEQUENCE [LARGE SCALE GENOMIC DNA]</scope>
    <source>
        <strain evidence="7 8">Mst</strain>
    </source>
</reference>
<reference evidence="7 8" key="1">
    <citation type="submission" date="2018-12" db="EMBL/GenBank/DDBJ databases">
        <authorList>
            <person name="Chong R.A."/>
        </authorList>
    </citation>
    <scope>NUCLEOTIDE SEQUENCE [LARGE SCALE GENOMIC DNA]</scope>
    <source>
        <strain evidence="7 8">Mst</strain>
    </source>
</reference>
<evidence type="ECO:0000256" key="3">
    <source>
        <dbReference type="ARBA" id="ARBA00022884"/>
    </source>
</evidence>
<dbReference type="Proteomes" id="UP000298673">
    <property type="component" value="Chromosome"/>
</dbReference>
<keyword evidence="5 6" id="KW-0687">Ribonucleoprotein</keyword>
<keyword evidence="2 6" id="KW-0699">rRNA-binding</keyword>
<dbReference type="GO" id="GO:1990904">
    <property type="term" value="C:ribonucleoprotein complex"/>
    <property type="evidence" value="ECO:0007669"/>
    <property type="project" value="UniProtKB-KW"/>
</dbReference>
<evidence type="ECO:0000256" key="4">
    <source>
        <dbReference type="ARBA" id="ARBA00022980"/>
    </source>
</evidence>
<proteinExistence type="inferred from homology"/>
<dbReference type="InterPro" id="IPR013025">
    <property type="entry name" value="Ribosomal_uL23-like"/>
</dbReference>
<dbReference type="GO" id="GO:0003735">
    <property type="term" value="F:structural constituent of ribosome"/>
    <property type="evidence" value="ECO:0007669"/>
    <property type="project" value="InterPro"/>
</dbReference>
<gene>
    <name evidence="6" type="primary">rplW</name>
    <name evidence="7" type="ORF">D9V75_02520</name>
</gene>
<dbReference type="NCBIfam" id="NF004358">
    <property type="entry name" value="PRK05738.1-1"/>
    <property type="match status" value="1"/>
</dbReference>
<dbReference type="AlphaFoldDB" id="A0A4D6YFB6"/>
<evidence type="ECO:0000256" key="2">
    <source>
        <dbReference type="ARBA" id="ARBA00022730"/>
    </source>
</evidence>
<dbReference type="HAMAP" id="MF_01369_B">
    <property type="entry name" value="Ribosomal_uL23_B"/>
    <property type="match status" value="1"/>
</dbReference>
<evidence type="ECO:0000256" key="5">
    <source>
        <dbReference type="ARBA" id="ARBA00023274"/>
    </source>
</evidence>
<dbReference type="GO" id="GO:0005840">
    <property type="term" value="C:ribosome"/>
    <property type="evidence" value="ECO:0007669"/>
    <property type="project" value="UniProtKB-KW"/>
</dbReference>
<keyword evidence="4 6" id="KW-0689">Ribosomal protein</keyword>
<name>A0A4D6YFB6_9GAMM</name>
<evidence type="ECO:0000313" key="7">
    <source>
        <dbReference type="EMBL" id="QCI24554.1"/>
    </source>
</evidence>
<evidence type="ECO:0000256" key="1">
    <source>
        <dbReference type="ARBA" id="ARBA00006700"/>
    </source>
</evidence>
<comment type="function">
    <text evidence="6">One of the early assembly proteins it binds 23S rRNA. One of the proteins that surrounds the polypeptide exit tunnel on the outside of the ribosome. Forms the main docking site for trigger factor binding to the ribosome.</text>
</comment>
<evidence type="ECO:0000256" key="6">
    <source>
        <dbReference type="HAMAP-Rule" id="MF_01369"/>
    </source>
</evidence>
<dbReference type="Pfam" id="PF00276">
    <property type="entry name" value="Ribosomal_L23"/>
    <property type="match status" value="1"/>
</dbReference>
<sequence length="100" mass="11667">MISEERLLSVLLSPHVSEKSSITSDKFNTIVLKVLKNATKYEIKCAVQKIFEVKIESVKTVQVKGKKKRQSNRLVQRKNWKKAYVKVKKEYNLDFISHSE</sequence>
<dbReference type="RefSeq" id="WP_158343887.1">
    <property type="nucleotide sequence ID" value="NZ_CP034861.1"/>
</dbReference>